<proteinExistence type="predicted"/>
<dbReference type="Pfam" id="PF03572">
    <property type="entry name" value="Peptidase_S41"/>
    <property type="match status" value="1"/>
</dbReference>
<gene>
    <name evidence="5" type="ORF">GQ607_016329</name>
</gene>
<dbReference type="GO" id="GO:0008236">
    <property type="term" value="F:serine-type peptidase activity"/>
    <property type="evidence" value="ECO:0007669"/>
    <property type="project" value="InterPro"/>
</dbReference>
<reference evidence="5 6" key="1">
    <citation type="submission" date="2019-12" db="EMBL/GenBank/DDBJ databases">
        <title>A genome sequence resource for the geographically widespread anthracnose pathogen Colletotrichum asianum.</title>
        <authorList>
            <person name="Meng Y."/>
        </authorList>
    </citation>
    <scope>NUCLEOTIDE SEQUENCE [LARGE SCALE GENOMIC DNA]</scope>
    <source>
        <strain evidence="5 6">ICMP 18580</strain>
    </source>
</reference>
<comment type="caution">
    <text evidence="5">The sequence shown here is derived from an EMBL/GenBank/DDBJ whole genome shotgun (WGS) entry which is preliminary data.</text>
</comment>
<accession>A0A8H3ZK10</accession>
<sequence>MRSTFTRALALVGTVSAANLHAANKANAKPTTTTAPSQDACGIVKAEAESILAAAPTATAAWIKPSLAYNCLHSVPVDKERDLDLLNYLEPYLEFQSTLEPLSHPPEGYLIPGVDVLSGIGQIRAKLSKDQYKSQLDFALELKYLFFQASDGHFTYNPAILSIFGFTSLNGIVSVADEVTGIPRVYLRSDFEKSVANDTDVYDIESIDGTPICEFVEAQATRQLTQDPDAKYNKMFTNPAQFARGSAAGFTVRLPGDCPDEEVIKFTNDTTYTNELYAKVSRTTLEWLDTAEKLHNHFEVPATTTSAAASTTAPSKSTSVASSTPSPTSLPGYPEPVAFHEHEWISGYFMEGKDYEDTAVLAVLGFAPWTISKPNGTFEIPEAFRTVAEFLQKAKDAGKKKLIIDVQGNGGGFIAAGFQLYSQLFPKTTDIWDGSRIRATEALNAIGVTAQDSSPAVYENFIGSFLDEDQKPYKDWEDLFGPEVVAGQNTTKLLRYNQTEMFYSKTEGDPLFAPENIVIVTDGGCASTCTIFTGLMVREQGVRTIALGGRPMETAMQAVGGVEGAQVLQFVELRQNIMQVGRDAVKTNNTKYLKEAFDVLPDIGEPPLLPPLASSGSFNYRNAYARKNAHGEPEQFRYEAANCRLFYTEKMIVDPVAVWTASYDATWNKSKCVARSTVNTDDTIGDKTVAYSAGVKSKASAYAGPGALSYKGAYEAPQPYVQKKKGSQKRSVEDADLTPPDEFEYEVKYRIGDIEEYFQDNVPEDWEYEQKHRIGFAQAVDF</sequence>
<feature type="region of interest" description="Disordered" evidence="1">
    <location>
        <begin position="304"/>
        <end position="333"/>
    </location>
</feature>
<evidence type="ECO:0000313" key="6">
    <source>
        <dbReference type="Proteomes" id="UP000434172"/>
    </source>
</evidence>
<keyword evidence="6" id="KW-1185">Reference proteome</keyword>
<dbReference type="InterPro" id="IPR052766">
    <property type="entry name" value="S41A_metabolite_peptidase"/>
</dbReference>
<dbReference type="GO" id="GO:0006508">
    <property type="term" value="P:proteolysis"/>
    <property type="evidence" value="ECO:0007669"/>
    <property type="project" value="InterPro"/>
</dbReference>
<evidence type="ECO:0000256" key="2">
    <source>
        <dbReference type="SAM" id="SignalP"/>
    </source>
</evidence>
<dbReference type="OrthoDB" id="27214at2759"/>
<evidence type="ECO:0000313" key="5">
    <source>
        <dbReference type="EMBL" id="KAF0316406.1"/>
    </source>
</evidence>
<feature type="signal peptide" evidence="2">
    <location>
        <begin position="1"/>
        <end position="17"/>
    </location>
</feature>
<dbReference type="SUPFAM" id="SSF52096">
    <property type="entry name" value="ClpP/crotonase"/>
    <property type="match status" value="1"/>
</dbReference>
<dbReference type="AlphaFoldDB" id="A0A8H3ZK10"/>
<feature type="domain" description="CPAF-like PDZ" evidence="4">
    <location>
        <begin position="166"/>
        <end position="282"/>
    </location>
</feature>
<evidence type="ECO:0000256" key="1">
    <source>
        <dbReference type="SAM" id="MobiDB-lite"/>
    </source>
</evidence>
<dbReference type="PANTHER" id="PTHR37049:SF4">
    <property type="entry name" value="RHODANESE DOMAIN-CONTAINING PROTEIN"/>
    <property type="match status" value="1"/>
</dbReference>
<protein>
    <submittedName>
        <fullName evidence="5">Peptidase S41 family protein</fullName>
    </submittedName>
</protein>
<dbReference type="InterPro" id="IPR029045">
    <property type="entry name" value="ClpP/crotonase-like_dom_sf"/>
</dbReference>
<organism evidence="5 6">
    <name type="scientific">Colletotrichum asianum</name>
    <dbReference type="NCBI Taxonomy" id="702518"/>
    <lineage>
        <taxon>Eukaryota</taxon>
        <taxon>Fungi</taxon>
        <taxon>Dikarya</taxon>
        <taxon>Ascomycota</taxon>
        <taxon>Pezizomycotina</taxon>
        <taxon>Sordariomycetes</taxon>
        <taxon>Hypocreomycetidae</taxon>
        <taxon>Glomerellales</taxon>
        <taxon>Glomerellaceae</taxon>
        <taxon>Colletotrichum</taxon>
        <taxon>Colletotrichum gloeosporioides species complex</taxon>
    </lineage>
</organism>
<feature type="domain" description="Tail specific protease" evidence="3">
    <location>
        <begin position="385"/>
        <end position="539"/>
    </location>
</feature>
<evidence type="ECO:0000259" key="4">
    <source>
        <dbReference type="Pfam" id="PF23658"/>
    </source>
</evidence>
<evidence type="ECO:0000259" key="3">
    <source>
        <dbReference type="Pfam" id="PF03572"/>
    </source>
</evidence>
<dbReference type="InterPro" id="IPR056186">
    <property type="entry name" value="PDZ_CPAF-rel"/>
</dbReference>
<name>A0A8H3ZK10_9PEZI</name>
<dbReference type="EMBL" id="WOWK01000159">
    <property type="protein sequence ID" value="KAF0316406.1"/>
    <property type="molecule type" value="Genomic_DNA"/>
</dbReference>
<keyword evidence="2" id="KW-0732">Signal</keyword>
<feature type="chain" id="PRO_5034525280" evidence="2">
    <location>
        <begin position="18"/>
        <end position="782"/>
    </location>
</feature>
<dbReference type="Pfam" id="PF23658">
    <property type="entry name" value="PDZ_CPAF_rel"/>
    <property type="match status" value="1"/>
</dbReference>
<dbReference type="Gene3D" id="3.90.226.10">
    <property type="entry name" value="2-enoyl-CoA Hydratase, Chain A, domain 1"/>
    <property type="match status" value="1"/>
</dbReference>
<feature type="compositionally biased region" description="Low complexity" evidence="1">
    <location>
        <begin position="304"/>
        <end position="329"/>
    </location>
</feature>
<dbReference type="PANTHER" id="PTHR37049">
    <property type="entry name" value="PEPTIDASE S41 FAMILY PROTEIN"/>
    <property type="match status" value="1"/>
</dbReference>
<dbReference type="Proteomes" id="UP000434172">
    <property type="component" value="Unassembled WGS sequence"/>
</dbReference>
<dbReference type="InterPro" id="IPR005151">
    <property type="entry name" value="Tail-specific_protease"/>
</dbReference>